<evidence type="ECO:0008006" key="3">
    <source>
        <dbReference type="Google" id="ProtNLM"/>
    </source>
</evidence>
<dbReference type="Proteomes" id="UP001589818">
    <property type="component" value="Unassembled WGS sequence"/>
</dbReference>
<keyword evidence="2" id="KW-1185">Reference proteome</keyword>
<organism evidence="1 2">
    <name type="scientific">Paenibacillus mendelii</name>
    <dbReference type="NCBI Taxonomy" id="206163"/>
    <lineage>
        <taxon>Bacteria</taxon>
        <taxon>Bacillati</taxon>
        <taxon>Bacillota</taxon>
        <taxon>Bacilli</taxon>
        <taxon>Bacillales</taxon>
        <taxon>Paenibacillaceae</taxon>
        <taxon>Paenibacillus</taxon>
    </lineage>
</organism>
<accession>A0ABV6JAG8</accession>
<sequence>MSGFTLQDQSTLHSHVRSELPHTVSRQAIIDTGMHYLNAIGTDPICSVCIHSGGSCCNGCSHLASGSGCQLRNTSCTAWLCGFLKYVLYETRSLKHWYEYWDQVPGQDYRTDTTPDYVFLEKILYMPNLNELCEALAADLKELVRTHPAIGFIFTLREKLDKNIDRYMDSNGDPAIEKNSKRNIKILSSHFHHFHRALNEFRRQQS</sequence>
<evidence type="ECO:0000313" key="1">
    <source>
        <dbReference type="EMBL" id="MFC0392880.1"/>
    </source>
</evidence>
<reference evidence="1 2" key="1">
    <citation type="submission" date="2024-09" db="EMBL/GenBank/DDBJ databases">
        <authorList>
            <person name="Sun Q."/>
            <person name="Mori K."/>
        </authorList>
    </citation>
    <scope>NUCLEOTIDE SEQUENCE [LARGE SCALE GENOMIC DNA]</scope>
    <source>
        <strain evidence="1 2">CCM 4839</strain>
    </source>
</reference>
<comment type="caution">
    <text evidence="1">The sequence shown here is derived from an EMBL/GenBank/DDBJ whole genome shotgun (WGS) entry which is preliminary data.</text>
</comment>
<protein>
    <recommendedName>
        <fullName evidence="3">DNA mismatch repair protein</fullName>
    </recommendedName>
</protein>
<proteinExistence type="predicted"/>
<evidence type="ECO:0000313" key="2">
    <source>
        <dbReference type="Proteomes" id="UP001589818"/>
    </source>
</evidence>
<dbReference type="EMBL" id="JBHLVF010000023">
    <property type="protein sequence ID" value="MFC0392880.1"/>
    <property type="molecule type" value="Genomic_DNA"/>
</dbReference>
<gene>
    <name evidence="1" type="ORF">ACFFJ8_16025</name>
</gene>
<name>A0ABV6JAG8_9BACL</name>
<dbReference type="RefSeq" id="WP_204818701.1">
    <property type="nucleotide sequence ID" value="NZ_JANHOF010000005.1"/>
</dbReference>